<dbReference type="Proteomes" id="UP001501710">
    <property type="component" value="Unassembled WGS sequence"/>
</dbReference>
<evidence type="ECO:0000313" key="3">
    <source>
        <dbReference type="Proteomes" id="UP001501710"/>
    </source>
</evidence>
<evidence type="ECO:0000313" key="2">
    <source>
        <dbReference type="EMBL" id="GAA4224382.1"/>
    </source>
</evidence>
<keyword evidence="1" id="KW-0732">Signal</keyword>
<feature type="chain" id="PRO_5045395578" description="Secreted protein" evidence="1">
    <location>
        <begin position="41"/>
        <end position="410"/>
    </location>
</feature>
<sequence length="410" mass="44651">MIISQRTVTGTRKRTIAAVAVAVPLAALSPGAVHPTPATAAPVAMSAAKAPNLSDFDLRRGSDRGPALRALGGRLQRSSVSGLLTSSGLGRFGRGCGKPAAVPAHSLVYCFDKQDSATNAWVPQGVSTVSDATEGERWAGGVRPMLVSWHDSGRIRLTFVDPDRHSYRHVLLVAPTVKNGRATYSDIGVHAGGIAWYGDKLYVADTRHGLREFDMRQIYDLGRSKAGSTGHASWVGLHGKKYYGHGFRYVMPQTGSWHFVGGATGGTCRGSGPLRMSWVAVDRTTWHHVLIAGEYCRPKAPQGRVVTWPVGALSEGGTVHADWAAELPGDRIQGGVRTNGHWWFTQSRNKKRGHLLSTSRSLFDWNRVTHRTISHGPEDLSCFRGQHRVWTVAEYARKRALWSFRTDSCA</sequence>
<proteinExistence type="predicted"/>
<evidence type="ECO:0000256" key="1">
    <source>
        <dbReference type="SAM" id="SignalP"/>
    </source>
</evidence>
<name>A0ABP8BT17_9ACTN</name>
<gene>
    <name evidence="2" type="ORF">GCM10022254_03690</name>
</gene>
<evidence type="ECO:0008006" key="4">
    <source>
        <dbReference type="Google" id="ProtNLM"/>
    </source>
</evidence>
<accession>A0ABP8BT17</accession>
<protein>
    <recommendedName>
        <fullName evidence="4">Secreted protein</fullName>
    </recommendedName>
</protein>
<feature type="signal peptide" evidence="1">
    <location>
        <begin position="1"/>
        <end position="40"/>
    </location>
</feature>
<keyword evidence="3" id="KW-1185">Reference proteome</keyword>
<dbReference type="RefSeq" id="WP_344888525.1">
    <property type="nucleotide sequence ID" value="NZ_BAABAS010000003.1"/>
</dbReference>
<dbReference type="EMBL" id="BAABAS010000003">
    <property type="protein sequence ID" value="GAA4224382.1"/>
    <property type="molecule type" value="Genomic_DNA"/>
</dbReference>
<reference evidence="3" key="1">
    <citation type="journal article" date="2019" name="Int. J. Syst. Evol. Microbiol.">
        <title>The Global Catalogue of Microorganisms (GCM) 10K type strain sequencing project: providing services to taxonomists for standard genome sequencing and annotation.</title>
        <authorList>
            <consortium name="The Broad Institute Genomics Platform"/>
            <consortium name="The Broad Institute Genome Sequencing Center for Infectious Disease"/>
            <person name="Wu L."/>
            <person name="Ma J."/>
        </authorList>
    </citation>
    <scope>NUCLEOTIDE SEQUENCE [LARGE SCALE GENOMIC DNA]</scope>
    <source>
        <strain evidence="3">JCM 17440</strain>
    </source>
</reference>
<organism evidence="2 3">
    <name type="scientific">Actinomadura meridiana</name>
    <dbReference type="NCBI Taxonomy" id="559626"/>
    <lineage>
        <taxon>Bacteria</taxon>
        <taxon>Bacillati</taxon>
        <taxon>Actinomycetota</taxon>
        <taxon>Actinomycetes</taxon>
        <taxon>Streptosporangiales</taxon>
        <taxon>Thermomonosporaceae</taxon>
        <taxon>Actinomadura</taxon>
    </lineage>
</organism>
<comment type="caution">
    <text evidence="2">The sequence shown here is derived from an EMBL/GenBank/DDBJ whole genome shotgun (WGS) entry which is preliminary data.</text>
</comment>